<evidence type="ECO:0000313" key="2">
    <source>
        <dbReference type="Proteomes" id="UP000009376"/>
    </source>
</evidence>
<name>D6GUU1_PARA5</name>
<protein>
    <submittedName>
        <fullName evidence="1">Uncharacterized protein</fullName>
    </submittedName>
</protein>
<dbReference type="Proteomes" id="UP000009376">
    <property type="component" value="Unassembled WGS sequence"/>
</dbReference>
<gene>
    <name evidence="1" type="ORF">BJBARM5_0238</name>
</gene>
<evidence type="ECO:0000313" key="1">
    <source>
        <dbReference type="EMBL" id="EFD92985.1"/>
    </source>
</evidence>
<dbReference type="EMBL" id="GG745548">
    <property type="protein sequence ID" value="EFD92985.1"/>
    <property type="molecule type" value="Genomic_DNA"/>
</dbReference>
<accession>D6GUU1</accession>
<sequence length="72" mass="8269">MKNNECVNFIFMHDDVNAPIPVDPAGGHCYWDSNETCKFICRVTVDCVRLRQHIDNVTLGRGYPRETEVNTL</sequence>
<reference evidence="1 2" key="1">
    <citation type="journal article" date="2010" name="Proc. Natl. Acad. Sci. U.S.A.">
        <title>Enigmatic, ultrasmall, uncultivated Archaea.</title>
        <authorList>
            <person name="Baker B.J."/>
            <person name="Comolli L.R."/>
            <person name="Dick G.J."/>
            <person name="Hauser L.J."/>
            <person name="Hyatt D."/>
            <person name="Dill B.D."/>
            <person name="Land M.L."/>
            <person name="Verberkmoes N.C."/>
            <person name="Hettich R.L."/>
            <person name="Banfield J.F."/>
        </authorList>
    </citation>
    <scope>NUCLEOTIDE SEQUENCE [LARGE SCALE GENOMIC DNA]</scope>
</reference>
<organism evidence="1 2">
    <name type="scientific">Candidatus Parvarchaeum acidophilus ARMAN-5</name>
    <dbReference type="NCBI Taxonomy" id="662762"/>
    <lineage>
        <taxon>Archaea</taxon>
        <taxon>Candidatus Parvarchaeota</taxon>
        <taxon>Candidatus Parvarchaeum</taxon>
    </lineage>
</organism>
<dbReference type="AlphaFoldDB" id="D6GUU1"/>
<proteinExistence type="predicted"/>